<dbReference type="GO" id="GO:0005634">
    <property type="term" value="C:nucleus"/>
    <property type="evidence" value="ECO:0007669"/>
    <property type="project" value="TreeGrafter"/>
</dbReference>
<dbReference type="PANTHER" id="PTHR18834:SF2">
    <property type="entry name" value="STEROID RECEPTOR RNA ACTIVATOR 1"/>
    <property type="match status" value="1"/>
</dbReference>
<comment type="caution">
    <text evidence="2">The sequence shown here is derived from an EMBL/GenBank/DDBJ whole genome shotgun (WGS) entry which is preliminary data.</text>
</comment>
<reference evidence="2" key="1">
    <citation type="submission" date="2017-12" db="EMBL/GenBank/DDBJ databases">
        <title>High-resolution comparative analysis of great ape genomes.</title>
        <authorList>
            <person name="Pollen A."/>
            <person name="Hastie A."/>
            <person name="Hormozdiari F."/>
            <person name="Dougherty M."/>
            <person name="Liu R."/>
            <person name="Chaisson M."/>
            <person name="Hoppe E."/>
            <person name="Hill C."/>
            <person name="Pang A."/>
            <person name="Hillier L."/>
            <person name="Baker C."/>
            <person name="Armstrong J."/>
            <person name="Shendure J."/>
            <person name="Paten B."/>
            <person name="Wilson R."/>
            <person name="Chao H."/>
            <person name="Schneider V."/>
            <person name="Ventura M."/>
            <person name="Kronenberg Z."/>
            <person name="Murali S."/>
            <person name="Gordon D."/>
            <person name="Cantsilieris S."/>
            <person name="Munson K."/>
            <person name="Nelson B."/>
            <person name="Raja A."/>
            <person name="Underwood J."/>
            <person name="Diekhans M."/>
            <person name="Fiddes I."/>
            <person name="Haussler D."/>
            <person name="Eichler E."/>
        </authorList>
    </citation>
    <scope>NUCLEOTIDE SEQUENCE [LARGE SCALE GENOMIC DNA]</scope>
    <source>
        <strain evidence="2">Susie</strain>
    </source>
</reference>
<feature type="domain" description="SRA1/Sec31" evidence="1">
    <location>
        <begin position="1"/>
        <end position="46"/>
    </location>
</feature>
<dbReference type="Pfam" id="PF07304">
    <property type="entry name" value="SRA1"/>
    <property type="match status" value="1"/>
</dbReference>
<organism evidence="2">
    <name type="scientific">Pongo abelii</name>
    <name type="common">Sumatran orangutan</name>
    <name type="synonym">Pongo pygmaeus abelii</name>
    <dbReference type="NCBI Taxonomy" id="9601"/>
    <lineage>
        <taxon>Eukaryota</taxon>
        <taxon>Metazoa</taxon>
        <taxon>Chordata</taxon>
        <taxon>Craniata</taxon>
        <taxon>Vertebrata</taxon>
        <taxon>Euteleostomi</taxon>
        <taxon>Mammalia</taxon>
        <taxon>Eutheria</taxon>
        <taxon>Euarchontoglires</taxon>
        <taxon>Primates</taxon>
        <taxon>Haplorrhini</taxon>
        <taxon>Catarrhini</taxon>
        <taxon>Hominidae</taxon>
        <taxon>Pongo</taxon>
    </lineage>
</organism>
<dbReference type="AlphaFoldDB" id="A0A2J8VPC8"/>
<feature type="non-terminal residue" evidence="2">
    <location>
        <position position="1"/>
    </location>
</feature>
<dbReference type="InterPro" id="IPR040243">
    <property type="entry name" value="Steroid_recept_RNA_1"/>
</dbReference>
<dbReference type="PANTHER" id="PTHR18834">
    <property type="entry name" value="STEROID RECEPTOR RNA ACTIVATOR 1"/>
    <property type="match status" value="1"/>
</dbReference>
<dbReference type="GO" id="GO:0006357">
    <property type="term" value="P:regulation of transcription by RNA polymerase II"/>
    <property type="evidence" value="ECO:0007669"/>
    <property type="project" value="InterPro"/>
</dbReference>
<dbReference type="EMBL" id="NDHI03003414">
    <property type="protein sequence ID" value="PNJ59378.1"/>
    <property type="molecule type" value="Genomic_DNA"/>
</dbReference>
<dbReference type="GO" id="GO:0003713">
    <property type="term" value="F:transcription coactivator activity"/>
    <property type="evidence" value="ECO:0007669"/>
    <property type="project" value="InterPro"/>
</dbReference>
<evidence type="ECO:0000259" key="1">
    <source>
        <dbReference type="Pfam" id="PF07304"/>
    </source>
</evidence>
<accession>A0A2J8VPC8</accession>
<proteinExistence type="predicted"/>
<name>A0A2J8VPC8_PONAB</name>
<gene>
    <name evidence="2" type="ORF">CR201_G0017454</name>
</gene>
<evidence type="ECO:0000313" key="2">
    <source>
        <dbReference type="EMBL" id="PNJ59378.1"/>
    </source>
</evidence>
<dbReference type="Gene3D" id="1.20.940.10">
    <property type="entry name" value="Functional domain of the splicing factor Prp18"/>
    <property type="match status" value="1"/>
</dbReference>
<dbReference type="InterPro" id="IPR009917">
    <property type="entry name" value="SRA1/Sec31"/>
</dbReference>
<sequence>QEQWAGGKLSIPVKKRMALLVQELSSHQWDAADDIHRSLMVDHVTEELSFNGKLTAYLRYPSRERARQLYLTQH</sequence>
<protein>
    <submittedName>
        <fullName evidence="2">SRA1 isoform 6</fullName>
    </submittedName>
</protein>